<dbReference type="EMBL" id="CP021404">
    <property type="protein sequence ID" value="ATI41521.1"/>
    <property type="molecule type" value="Genomic_DNA"/>
</dbReference>
<name>A0A291LXV5_9RHOB</name>
<evidence type="ECO:0000313" key="2">
    <source>
        <dbReference type="Proteomes" id="UP000219050"/>
    </source>
</evidence>
<keyword evidence="2" id="KW-1185">Reference proteome</keyword>
<evidence type="ECO:0008006" key="3">
    <source>
        <dbReference type="Google" id="ProtNLM"/>
    </source>
</evidence>
<accession>A0A291LXV5</accession>
<organism evidence="1 2">
    <name type="scientific">Pacificitalea manganoxidans</name>
    <dbReference type="NCBI Taxonomy" id="1411902"/>
    <lineage>
        <taxon>Bacteria</taxon>
        <taxon>Pseudomonadati</taxon>
        <taxon>Pseudomonadota</taxon>
        <taxon>Alphaproteobacteria</taxon>
        <taxon>Rhodobacterales</taxon>
        <taxon>Paracoccaceae</taxon>
        <taxon>Pacificitalea</taxon>
    </lineage>
</organism>
<gene>
    <name evidence="1" type="ORF">CBW24_05580</name>
</gene>
<proteinExistence type="predicted"/>
<dbReference type="AlphaFoldDB" id="A0A291LXV5"/>
<dbReference type="SUPFAM" id="SSF56059">
    <property type="entry name" value="Glutathione synthetase ATP-binding domain-like"/>
    <property type="match status" value="1"/>
</dbReference>
<dbReference type="Proteomes" id="UP000219050">
    <property type="component" value="Chromosome"/>
</dbReference>
<dbReference type="KEGG" id="cmag:CBW24_05580"/>
<reference evidence="1 2" key="1">
    <citation type="submission" date="2017-05" db="EMBL/GenBank/DDBJ databases">
        <title>Comparative genomic and metabolic analysis of manganese-oxidizing mechanisms in Celeribater manganoxidans DY25T: its adaption to the environment of polymetallic nodule.</title>
        <authorList>
            <person name="Wang X."/>
        </authorList>
    </citation>
    <scope>NUCLEOTIDE SEQUENCE [LARGE SCALE GENOMIC DNA]</scope>
    <source>
        <strain evidence="1 2">DY25</strain>
    </source>
</reference>
<protein>
    <recommendedName>
        <fullName evidence="3">ATP-grasp domain-containing protein</fullName>
    </recommendedName>
</protein>
<sequence>MLLRVKKNTIHAIFVTTRDHRRHLKGLVDAATAAGTPVHVAHYWELMRLTRLPRAVYIFCDLDRLSPAWLELAVRMHDRVRDAGLPALNDPRKFLPRAGLIRKLRGAGLIDYTCWLPMLDEWPDRYPVFLRTMSAHRGVFGGLIEDEAAARETLTQALAAGHVLSDLGFIQFQPTERDANGATRKYAAFRLGDRIIPAPPVSEQNWLAKHGSVAAATDDAYARDLADFDLNPFEAPIRAAFDVAQMEFGRADYGLHNGRVQVFEINTNPSIGLKLGHPNADRNALIARHGTALVAALQALVPDNPGALVEMRRIPKLRSPFLRPPRIP</sequence>
<evidence type="ECO:0000313" key="1">
    <source>
        <dbReference type="EMBL" id="ATI41521.1"/>
    </source>
</evidence>